<dbReference type="InterPro" id="IPR003602">
    <property type="entry name" value="Topo_IA_DNA-bd_dom"/>
</dbReference>
<evidence type="ECO:0000259" key="13">
    <source>
        <dbReference type="PROSITE" id="PS52039"/>
    </source>
</evidence>
<dbReference type="InterPro" id="IPR003601">
    <property type="entry name" value="Topo_IA_2"/>
</dbReference>
<dbReference type="GO" id="GO:0043597">
    <property type="term" value="C:cytoplasmic replication fork"/>
    <property type="evidence" value="ECO:0007669"/>
    <property type="project" value="TreeGrafter"/>
</dbReference>
<dbReference type="NCBIfam" id="NF005829">
    <property type="entry name" value="PRK07726.1"/>
    <property type="match status" value="1"/>
</dbReference>
<dbReference type="GO" id="GO:0006281">
    <property type="term" value="P:DNA repair"/>
    <property type="evidence" value="ECO:0007669"/>
    <property type="project" value="TreeGrafter"/>
</dbReference>
<organism evidence="14 15">
    <name type="scientific">Persicobacter diffluens</name>
    <dbReference type="NCBI Taxonomy" id="981"/>
    <lineage>
        <taxon>Bacteria</taxon>
        <taxon>Pseudomonadati</taxon>
        <taxon>Bacteroidota</taxon>
        <taxon>Cytophagia</taxon>
        <taxon>Cytophagales</taxon>
        <taxon>Persicobacteraceae</taxon>
        <taxon>Persicobacter</taxon>
    </lineage>
</organism>
<dbReference type="InterPro" id="IPR005738">
    <property type="entry name" value="TopoIII"/>
</dbReference>
<feature type="domain" description="Topo IA-type catalytic" evidence="13">
    <location>
        <begin position="151"/>
        <end position="602"/>
    </location>
</feature>
<dbReference type="Pfam" id="PF01751">
    <property type="entry name" value="Toprim"/>
    <property type="match status" value="1"/>
</dbReference>
<dbReference type="InterPro" id="IPR013824">
    <property type="entry name" value="Topo_IA_cen_sub1"/>
</dbReference>
<dbReference type="SMART" id="SM00437">
    <property type="entry name" value="TOP1Ac"/>
    <property type="match status" value="1"/>
</dbReference>
<dbReference type="EC" id="5.6.2.1" evidence="3"/>
<evidence type="ECO:0000256" key="2">
    <source>
        <dbReference type="ARBA" id="ARBA00009446"/>
    </source>
</evidence>
<dbReference type="SMART" id="SM00436">
    <property type="entry name" value="TOP1Bc"/>
    <property type="match status" value="1"/>
</dbReference>
<protein>
    <recommendedName>
        <fullName evidence="3">DNA topoisomerase</fullName>
        <ecNumber evidence="3">5.6.2.1</ecNumber>
    </recommendedName>
    <alternativeName>
        <fullName evidence="11">Omega-protein</fullName>
    </alternativeName>
    <alternativeName>
        <fullName evidence="10">Relaxing enzyme</fullName>
    </alternativeName>
    <alternativeName>
        <fullName evidence="8">Swivelase</fullName>
    </alternativeName>
    <alternativeName>
        <fullName evidence="9">Untwisting enzyme</fullName>
    </alternativeName>
</protein>
<evidence type="ECO:0000259" key="12">
    <source>
        <dbReference type="PROSITE" id="PS50880"/>
    </source>
</evidence>
<dbReference type="Gene3D" id="3.40.50.140">
    <property type="match status" value="1"/>
</dbReference>
<dbReference type="InterPro" id="IPR025589">
    <property type="entry name" value="Toprim_C_rpt"/>
</dbReference>
<dbReference type="CDD" id="cd03362">
    <property type="entry name" value="TOPRIM_TopoIA_TopoIII"/>
    <property type="match status" value="1"/>
</dbReference>
<dbReference type="InterPro" id="IPR000380">
    <property type="entry name" value="Topo_IA"/>
</dbReference>
<proteinExistence type="inferred from homology"/>
<dbReference type="InterPro" id="IPR013497">
    <property type="entry name" value="Topo_IA_cen"/>
</dbReference>
<comment type="similarity">
    <text evidence="2">Belongs to the type IA topoisomerase family.</text>
</comment>
<dbReference type="Pfam" id="PF13342">
    <property type="entry name" value="Toprim_Crpt"/>
    <property type="match status" value="2"/>
</dbReference>
<evidence type="ECO:0000256" key="9">
    <source>
        <dbReference type="ARBA" id="ARBA00031985"/>
    </source>
</evidence>
<evidence type="ECO:0000256" key="4">
    <source>
        <dbReference type="ARBA" id="ARBA00022723"/>
    </source>
</evidence>
<dbReference type="RefSeq" id="WP_338236062.1">
    <property type="nucleotide sequence ID" value="NZ_BQKE01000001.1"/>
</dbReference>
<dbReference type="InterPro" id="IPR013826">
    <property type="entry name" value="Topo_IA_cen_sub3"/>
</dbReference>
<reference evidence="14 15" key="1">
    <citation type="submission" date="2021-12" db="EMBL/GenBank/DDBJ databases">
        <title>Genome sequencing of bacteria with rrn-lacking chromosome and rrn-plasmid.</title>
        <authorList>
            <person name="Anda M."/>
            <person name="Iwasaki W."/>
        </authorList>
    </citation>
    <scope>NUCLEOTIDE SEQUENCE [LARGE SCALE GENOMIC DNA]</scope>
    <source>
        <strain evidence="14 15">NBRC 15940</strain>
    </source>
</reference>
<keyword evidence="5" id="KW-0799">Topoisomerase</keyword>
<dbReference type="EMBL" id="BQKE01000001">
    <property type="protein sequence ID" value="GJM60250.1"/>
    <property type="molecule type" value="Genomic_DNA"/>
</dbReference>
<dbReference type="GO" id="GO:0003917">
    <property type="term" value="F:DNA topoisomerase type I (single strand cut, ATP-independent) activity"/>
    <property type="evidence" value="ECO:0007669"/>
    <property type="project" value="UniProtKB-EC"/>
</dbReference>
<dbReference type="Gene3D" id="1.10.290.10">
    <property type="entry name" value="Topoisomerase I, domain 4"/>
    <property type="match status" value="1"/>
</dbReference>
<name>A0AAN5AIB8_9BACT</name>
<feature type="domain" description="Toprim" evidence="12">
    <location>
        <begin position="1"/>
        <end position="134"/>
    </location>
</feature>
<dbReference type="GO" id="GO:0046872">
    <property type="term" value="F:metal ion binding"/>
    <property type="evidence" value="ECO:0007669"/>
    <property type="project" value="UniProtKB-KW"/>
</dbReference>
<accession>A0AAN5AIB8</accession>
<comment type="catalytic activity">
    <reaction evidence="1">
        <text>ATP-independent breakage of single-stranded DNA, followed by passage and rejoining.</text>
        <dbReference type="EC" id="5.6.2.1"/>
    </reaction>
</comment>
<dbReference type="PRINTS" id="PR00417">
    <property type="entry name" value="PRTPISMRASEI"/>
</dbReference>
<dbReference type="Pfam" id="PF01131">
    <property type="entry name" value="Topoisom_bac"/>
    <property type="match status" value="1"/>
</dbReference>
<keyword evidence="7" id="KW-0413">Isomerase</keyword>
<dbReference type="CDD" id="cd00186">
    <property type="entry name" value="TOP1Ac"/>
    <property type="match status" value="1"/>
</dbReference>
<dbReference type="PANTHER" id="PTHR11390:SF21">
    <property type="entry name" value="DNA TOPOISOMERASE 3-ALPHA"/>
    <property type="match status" value="1"/>
</dbReference>
<evidence type="ECO:0000256" key="8">
    <source>
        <dbReference type="ARBA" id="ARBA00030003"/>
    </source>
</evidence>
<dbReference type="GO" id="GO:0003677">
    <property type="term" value="F:DNA binding"/>
    <property type="evidence" value="ECO:0007669"/>
    <property type="project" value="UniProtKB-KW"/>
</dbReference>
<comment type="caution">
    <text evidence="14">The sequence shown here is derived from an EMBL/GenBank/DDBJ whole genome shotgun (WGS) entry which is preliminary data.</text>
</comment>
<gene>
    <name evidence="14" type="ORF">PEDI_08020</name>
</gene>
<dbReference type="GO" id="GO:0006265">
    <property type="term" value="P:DNA topological change"/>
    <property type="evidence" value="ECO:0007669"/>
    <property type="project" value="InterPro"/>
</dbReference>
<dbReference type="PANTHER" id="PTHR11390">
    <property type="entry name" value="PROKARYOTIC DNA TOPOISOMERASE"/>
    <property type="match status" value="1"/>
</dbReference>
<dbReference type="SUPFAM" id="SSF56712">
    <property type="entry name" value="Prokaryotic type I DNA topoisomerase"/>
    <property type="match status" value="1"/>
</dbReference>
<sequence length="816" mass="91285">MKVCIAEKPSVAREIAAIIGAKERHDGYMQGNGYQVTWTVGHLCTLKEPHDYSAGLKSWGLSTLPILPQKFGIKLIKDAGMRKQFKVIEKLVKGATEVINCGDAGQEGELIQRWVLHKAECKAPIKRLWISSLTREAIIEGFQNLKDGKDFDLLYAAGSARAIGDWILGINATRLYTLKYGGGKGVLSIGRVQTPTLSLIVDRFEEIQNFRPEPYWELKTKYREVLFSAAKGRFLQKEKAESALEAIKQGPFQITDFEKKEGKEHPPRLFDLTALQVECNKKFGFSADQTLKLVQSLYEKKFVTYPRVDTSFLPNDIYPKVPGILGSMKAYAQLTAPLMGKKIRKSKKVFDDKKVTDHHAIIPTNVTAVGMNQQEAMVYQIIALRFISVFYPDCIVSKTNVKGMAEKVEFKASGKQILSPGWREVYAQSNQHVEEEDGKKGPEENQLMPAFTVGESGPHQPQLQQKETKPPKLYTEATLLRAMETAGKLIEDHKGEKEAEEGSDDIDVEELRAAMKENGIGRPSTRAAIIETLFRRKYIQKQRKNLVPTTTGVQLIHTIQNELLKSVELTGQWEYKLRQIEKGNYPTTTFLDEMRHLINGIVHEVKHDHRGPIEMAAEVVKQKGKSSTSKPATNSKTDGVAGIPCPKCKQGQLMKGNTAFGCSNVRNKTCDFVLPFQFLGKKITEKQWLNLLEKGNTGLIKGFEKEGKKVNGHITFGEHFRLAFELKVEKPLACPRCGGEVIQGKEAHGCSNFRQGCTLRIPMKTYGKTITKAQLKALVEKGKTPVIKGFKSPKGQVFNAFLSLNEDGSLKFNPAD</sequence>
<evidence type="ECO:0000256" key="5">
    <source>
        <dbReference type="ARBA" id="ARBA00023029"/>
    </source>
</evidence>
<dbReference type="PROSITE" id="PS50880">
    <property type="entry name" value="TOPRIM"/>
    <property type="match status" value="1"/>
</dbReference>
<dbReference type="Gene3D" id="2.70.20.10">
    <property type="entry name" value="Topoisomerase I, domain 3"/>
    <property type="match status" value="1"/>
</dbReference>
<dbReference type="InterPro" id="IPR034144">
    <property type="entry name" value="TOPRIM_TopoIII"/>
</dbReference>
<evidence type="ECO:0000256" key="6">
    <source>
        <dbReference type="ARBA" id="ARBA00023125"/>
    </source>
</evidence>
<evidence type="ECO:0000256" key="11">
    <source>
        <dbReference type="ARBA" id="ARBA00032877"/>
    </source>
</evidence>
<keyword evidence="4" id="KW-0479">Metal-binding</keyword>
<evidence type="ECO:0000256" key="1">
    <source>
        <dbReference type="ARBA" id="ARBA00000213"/>
    </source>
</evidence>
<dbReference type="AlphaFoldDB" id="A0AAN5AIB8"/>
<dbReference type="InterPro" id="IPR023405">
    <property type="entry name" value="Topo_IA_core_domain"/>
</dbReference>
<evidence type="ECO:0000256" key="7">
    <source>
        <dbReference type="ARBA" id="ARBA00023235"/>
    </source>
</evidence>
<dbReference type="InterPro" id="IPR006171">
    <property type="entry name" value="TOPRIM_dom"/>
</dbReference>
<evidence type="ECO:0000313" key="15">
    <source>
        <dbReference type="Proteomes" id="UP001310022"/>
    </source>
</evidence>
<keyword evidence="6" id="KW-0238">DNA-binding</keyword>
<evidence type="ECO:0000256" key="3">
    <source>
        <dbReference type="ARBA" id="ARBA00012891"/>
    </source>
</evidence>
<keyword evidence="15" id="KW-1185">Reference proteome</keyword>
<dbReference type="InterPro" id="IPR013825">
    <property type="entry name" value="Topo_IA_cen_sub2"/>
</dbReference>
<dbReference type="Proteomes" id="UP001310022">
    <property type="component" value="Unassembled WGS sequence"/>
</dbReference>
<dbReference type="SMART" id="SM00493">
    <property type="entry name" value="TOPRIM"/>
    <property type="match status" value="1"/>
</dbReference>
<dbReference type="NCBIfam" id="TIGR01056">
    <property type="entry name" value="topB"/>
    <property type="match status" value="1"/>
</dbReference>
<evidence type="ECO:0000313" key="14">
    <source>
        <dbReference type="EMBL" id="GJM60250.1"/>
    </source>
</evidence>
<dbReference type="PROSITE" id="PS52039">
    <property type="entry name" value="TOPO_IA_2"/>
    <property type="match status" value="1"/>
</dbReference>
<dbReference type="Gene3D" id="1.10.460.10">
    <property type="entry name" value="Topoisomerase I, domain 2"/>
    <property type="match status" value="1"/>
</dbReference>
<dbReference type="GO" id="GO:0006310">
    <property type="term" value="P:DNA recombination"/>
    <property type="evidence" value="ECO:0007669"/>
    <property type="project" value="TreeGrafter"/>
</dbReference>
<evidence type="ECO:0000256" key="10">
    <source>
        <dbReference type="ARBA" id="ARBA00032235"/>
    </source>
</evidence>